<dbReference type="STRING" id="157783.LK03_04770"/>
<dbReference type="EMBL" id="CP009455">
    <property type="protein sequence ID" value="AIR88611.1"/>
    <property type="molecule type" value="Genomic_DNA"/>
</dbReference>
<dbReference type="eggNOG" id="COG3519">
    <property type="taxonomic scope" value="Bacteria"/>
</dbReference>
<sequence length="620" mass="69774">MNPRLLELYNQELQHIREGAAEFAKEYPKIAGRLTLSGIDCADPYVERLLEGFAYLTARVQLKLDAEYPTFTHNLLEIAYPHYLAPTPSMTVVQLQTDPNEGSLSEGFCLPRGSTLRANLGRESQTPCEFRSTQDVTLWPLEVTRAQYFGNPGAVLGRLAASEPKARAGLRLTLRSGAQMPFCQLPLKHLPLYLNGSDETPYRLYEQLLGSACAVFVRQPGADWVERIALEHALRPCGFDDRDAALPVVPQAFQGYRLLQEYFALPQRYLFVDFAGLERAVERCDGHELELLVLFERFESSLEGSVSAQQFVPFCTPAINLFPRRVDRIHLSDKVNEHHVIADRTRPLDFEIHSLQQVSGHGTGPDQPFLPFYAVRDPSRYGRDQAYYIVRREPRVLSSEQRRNGNRSSYIGSETFISLVDGQQAPYRHDLRQLGISALCSNRDLPLFMAVGDARSDFSLADSAPVSAVRCLAGPSRPRPSHAHDNRAWRLISQLSLNYLSLTEQGQGAAALRELLRLYGDSHDSALQLQIDGLREVSCTPCTRRLPMPGPIVFGRGLEITLTFDENAFRGTGVFLLGAVFERFLTRYVSINSFTETVLRTTERGEIMRWTAKPGRRPTL</sequence>
<dbReference type="Proteomes" id="UP000029493">
    <property type="component" value="Chromosome"/>
</dbReference>
<dbReference type="InterPro" id="IPR010272">
    <property type="entry name" value="T6SS_TssF"/>
</dbReference>
<dbReference type="OrthoDB" id="9763676at2"/>
<proteinExistence type="predicted"/>
<reference evidence="1 2" key="1">
    <citation type="submission" date="2014-09" db="EMBL/GenBank/DDBJ databases">
        <authorList>
            <person name="Chan K.-G."/>
        </authorList>
    </citation>
    <scope>NUCLEOTIDE SEQUENCE [LARGE SCALE GENOMIC DNA]</scope>
    <source>
        <strain evidence="1 2">ND07</strain>
    </source>
</reference>
<dbReference type="AlphaFoldDB" id="A0A089WJ42"/>
<gene>
    <name evidence="1" type="ORF">LK03_04770</name>
</gene>
<dbReference type="PANTHER" id="PTHR35370:SF1">
    <property type="entry name" value="TYPE VI SECRETION SYSTEM COMPONENT TSSF1"/>
    <property type="match status" value="1"/>
</dbReference>
<name>A0A089WJ42_9PSED</name>
<evidence type="ECO:0000313" key="1">
    <source>
        <dbReference type="EMBL" id="AIR88611.1"/>
    </source>
</evidence>
<keyword evidence="2" id="KW-1185">Reference proteome</keyword>
<dbReference type="PIRSF" id="PIRSF028304">
    <property type="entry name" value="UCP028304"/>
    <property type="match status" value="1"/>
</dbReference>
<dbReference type="PANTHER" id="PTHR35370">
    <property type="entry name" value="CYTOPLASMIC PROTEIN-RELATED-RELATED"/>
    <property type="match status" value="1"/>
</dbReference>
<dbReference type="RefSeq" id="WP_038411299.1">
    <property type="nucleotide sequence ID" value="NZ_CP009455.1"/>
</dbReference>
<dbReference type="KEGG" id="psw:LK03_04770"/>
<dbReference type="NCBIfam" id="TIGR03359">
    <property type="entry name" value="VI_chp_6"/>
    <property type="match status" value="1"/>
</dbReference>
<organism evidence="1 2">
    <name type="scientific">Pseudomonas cremoricolorata</name>
    <dbReference type="NCBI Taxonomy" id="157783"/>
    <lineage>
        <taxon>Bacteria</taxon>
        <taxon>Pseudomonadati</taxon>
        <taxon>Pseudomonadota</taxon>
        <taxon>Gammaproteobacteria</taxon>
        <taxon>Pseudomonadales</taxon>
        <taxon>Pseudomonadaceae</taxon>
        <taxon>Pseudomonas</taxon>
    </lineage>
</organism>
<protein>
    <submittedName>
        <fullName evidence="1">Type VI secretion system protein ImpG</fullName>
    </submittedName>
</protein>
<accession>A0A089WJ42</accession>
<dbReference type="Pfam" id="PF05947">
    <property type="entry name" value="T6SS_TssF"/>
    <property type="match status" value="1"/>
</dbReference>
<evidence type="ECO:0000313" key="2">
    <source>
        <dbReference type="Proteomes" id="UP000029493"/>
    </source>
</evidence>